<evidence type="ECO:0000313" key="10">
    <source>
        <dbReference type="Proteomes" id="UP000295636"/>
    </source>
</evidence>
<name>A0A4V2ZS63_9BACL</name>
<keyword evidence="5 7" id="KW-1133">Transmembrane helix</keyword>
<feature type="transmembrane region" description="Helical" evidence="7">
    <location>
        <begin position="45"/>
        <end position="72"/>
    </location>
</feature>
<dbReference type="PANTHER" id="PTHR43744">
    <property type="entry name" value="ABC TRANSPORTER PERMEASE PROTEIN MG189-RELATED-RELATED"/>
    <property type="match status" value="1"/>
</dbReference>
<proteinExistence type="inferred from homology"/>
<dbReference type="PANTHER" id="PTHR43744:SF12">
    <property type="entry name" value="ABC TRANSPORTER PERMEASE PROTEIN MG189-RELATED"/>
    <property type="match status" value="1"/>
</dbReference>
<keyword evidence="3" id="KW-1003">Cell membrane</keyword>
<evidence type="ECO:0000256" key="4">
    <source>
        <dbReference type="ARBA" id="ARBA00022692"/>
    </source>
</evidence>
<evidence type="ECO:0000256" key="2">
    <source>
        <dbReference type="ARBA" id="ARBA00022448"/>
    </source>
</evidence>
<reference evidence="9 10" key="1">
    <citation type="submission" date="2019-03" db="EMBL/GenBank/DDBJ databases">
        <title>This is whole genome sequence of Paenibacillus sp MS74 strain.</title>
        <authorList>
            <person name="Trinh H.N."/>
        </authorList>
    </citation>
    <scope>NUCLEOTIDE SEQUENCE [LARGE SCALE GENOMIC DNA]</scope>
    <source>
        <strain evidence="9 10">MS74</strain>
    </source>
</reference>
<dbReference type="PROSITE" id="PS50928">
    <property type="entry name" value="ABC_TM1"/>
    <property type="match status" value="1"/>
</dbReference>
<comment type="caution">
    <text evidence="9">The sequence shown here is derived from an EMBL/GenBank/DDBJ whole genome shotgun (WGS) entry which is preliminary data.</text>
</comment>
<dbReference type="Proteomes" id="UP000295636">
    <property type="component" value="Unassembled WGS sequence"/>
</dbReference>
<keyword evidence="6 7" id="KW-0472">Membrane</keyword>
<evidence type="ECO:0000256" key="3">
    <source>
        <dbReference type="ARBA" id="ARBA00022475"/>
    </source>
</evidence>
<evidence type="ECO:0000256" key="5">
    <source>
        <dbReference type="ARBA" id="ARBA00022989"/>
    </source>
</evidence>
<dbReference type="CDD" id="cd06261">
    <property type="entry name" value="TM_PBP2"/>
    <property type="match status" value="1"/>
</dbReference>
<dbReference type="EMBL" id="SMRT01000023">
    <property type="protein sequence ID" value="TDF92024.1"/>
    <property type="molecule type" value="Genomic_DNA"/>
</dbReference>
<gene>
    <name evidence="9" type="ORF">E1757_30945</name>
</gene>
<keyword evidence="10" id="KW-1185">Reference proteome</keyword>
<dbReference type="OrthoDB" id="9771544at2"/>
<comment type="subcellular location">
    <subcellularLocation>
        <location evidence="1 7">Cell membrane</location>
        <topology evidence="1 7">Multi-pass membrane protein</topology>
    </subcellularLocation>
</comment>
<dbReference type="AlphaFoldDB" id="A0A4V2ZS63"/>
<evidence type="ECO:0000256" key="6">
    <source>
        <dbReference type="ARBA" id="ARBA00023136"/>
    </source>
</evidence>
<evidence type="ECO:0000256" key="7">
    <source>
        <dbReference type="RuleBase" id="RU363032"/>
    </source>
</evidence>
<feature type="transmembrane region" description="Helical" evidence="7">
    <location>
        <begin position="128"/>
        <end position="148"/>
    </location>
</feature>
<dbReference type="Pfam" id="PF00528">
    <property type="entry name" value="BPD_transp_1"/>
    <property type="match status" value="1"/>
</dbReference>
<evidence type="ECO:0000313" key="9">
    <source>
        <dbReference type="EMBL" id="TDF92024.1"/>
    </source>
</evidence>
<accession>A0A4V2ZS63</accession>
<evidence type="ECO:0000256" key="1">
    <source>
        <dbReference type="ARBA" id="ARBA00004651"/>
    </source>
</evidence>
<protein>
    <submittedName>
        <fullName evidence="9">Carbohydrate ABC transporter permease</fullName>
    </submittedName>
</protein>
<sequence>MLLPFILMVSSSFKTSAEIHAATFHLLPEKLTFHNYTEVFANGKWGRWFLNTVYVTAVVTGVSLLFNSLGGFAFARLEFKGRNLLFMLMMLGLMIPSQITMIPVFLIIKTFPLTGGNNIFGFGGTGLINTYGGLMINHFAGAFGVFLCRQYFLNFPKSLDEAAAIDGCSPWRTYFQIYLPLSQPLLATFAVLKITDMWNDYMWPLIIVNKEDLMNVQLGLTVFKNEVIHWELLMAGTTVVALPLIVLFLLAQRFFLEGIVTTGIKG</sequence>
<dbReference type="InterPro" id="IPR000515">
    <property type="entry name" value="MetI-like"/>
</dbReference>
<keyword evidence="2 7" id="KW-0813">Transport</keyword>
<evidence type="ECO:0000259" key="8">
    <source>
        <dbReference type="PROSITE" id="PS50928"/>
    </source>
</evidence>
<dbReference type="GO" id="GO:0005886">
    <property type="term" value="C:plasma membrane"/>
    <property type="evidence" value="ECO:0007669"/>
    <property type="project" value="UniProtKB-SubCell"/>
</dbReference>
<dbReference type="GO" id="GO:0055085">
    <property type="term" value="P:transmembrane transport"/>
    <property type="evidence" value="ECO:0007669"/>
    <property type="project" value="InterPro"/>
</dbReference>
<dbReference type="Gene3D" id="1.10.3720.10">
    <property type="entry name" value="MetI-like"/>
    <property type="match status" value="1"/>
</dbReference>
<organism evidence="9 10">
    <name type="scientific">Paenibacillus piri</name>
    <dbReference type="NCBI Taxonomy" id="2547395"/>
    <lineage>
        <taxon>Bacteria</taxon>
        <taxon>Bacillati</taxon>
        <taxon>Bacillota</taxon>
        <taxon>Bacilli</taxon>
        <taxon>Bacillales</taxon>
        <taxon>Paenibacillaceae</taxon>
        <taxon>Paenibacillus</taxon>
    </lineage>
</organism>
<dbReference type="SUPFAM" id="SSF161098">
    <property type="entry name" value="MetI-like"/>
    <property type="match status" value="1"/>
</dbReference>
<dbReference type="InterPro" id="IPR035906">
    <property type="entry name" value="MetI-like_sf"/>
</dbReference>
<feature type="transmembrane region" description="Helical" evidence="7">
    <location>
        <begin position="84"/>
        <end position="108"/>
    </location>
</feature>
<feature type="transmembrane region" description="Helical" evidence="7">
    <location>
        <begin position="232"/>
        <end position="251"/>
    </location>
</feature>
<keyword evidence="4 7" id="KW-0812">Transmembrane</keyword>
<comment type="similarity">
    <text evidence="7">Belongs to the binding-protein-dependent transport system permease family.</text>
</comment>
<feature type="domain" description="ABC transmembrane type-1" evidence="8">
    <location>
        <begin position="49"/>
        <end position="251"/>
    </location>
</feature>